<organism evidence="1 2">
    <name type="scientific">Paramecium primaurelia</name>
    <dbReference type="NCBI Taxonomy" id="5886"/>
    <lineage>
        <taxon>Eukaryota</taxon>
        <taxon>Sar</taxon>
        <taxon>Alveolata</taxon>
        <taxon>Ciliophora</taxon>
        <taxon>Intramacronucleata</taxon>
        <taxon>Oligohymenophorea</taxon>
        <taxon>Peniculida</taxon>
        <taxon>Parameciidae</taxon>
        <taxon>Paramecium</taxon>
    </lineage>
</organism>
<protein>
    <submittedName>
        <fullName evidence="1">Uncharacterized protein</fullName>
    </submittedName>
</protein>
<reference evidence="1" key="1">
    <citation type="submission" date="2021-01" db="EMBL/GenBank/DDBJ databases">
        <authorList>
            <consortium name="Genoscope - CEA"/>
            <person name="William W."/>
        </authorList>
    </citation>
    <scope>NUCLEOTIDE SEQUENCE</scope>
</reference>
<evidence type="ECO:0000313" key="1">
    <source>
        <dbReference type="EMBL" id="CAD8055586.1"/>
    </source>
</evidence>
<dbReference type="EMBL" id="CAJJDM010000021">
    <property type="protein sequence ID" value="CAD8055586.1"/>
    <property type="molecule type" value="Genomic_DNA"/>
</dbReference>
<proteinExistence type="predicted"/>
<keyword evidence="2" id="KW-1185">Reference proteome</keyword>
<comment type="caution">
    <text evidence="1">The sequence shown here is derived from an EMBL/GenBank/DDBJ whole genome shotgun (WGS) entry which is preliminary data.</text>
</comment>
<dbReference type="AlphaFoldDB" id="A0A8S1KSE6"/>
<name>A0A8S1KSE6_PARPR</name>
<accession>A0A8S1KSE6</accession>
<dbReference type="Proteomes" id="UP000688137">
    <property type="component" value="Unassembled WGS sequence"/>
</dbReference>
<sequence>MKQYNCSSAFKRVKERSVQMAVEKVQEWRYLFQNGKHDSQGNLKKLTLQQAAEEVGIPKKTLEDYHQLIKKAQEIKPIEELYDRKMGYLRQFIKQSQILKQNTMEIETENLEKDDQVIDDESDDEIPKQIEQIDCDFEKYFNLENDYNYDQNSVVMTVHTRSQFIQIKQQKIDPWENETLSFDSNLETDDEEF</sequence>
<dbReference type="OMA" id="VKEWRYL"/>
<gene>
    <name evidence="1" type="ORF">PPRIM_AZ9-3.1.T0230255</name>
</gene>
<evidence type="ECO:0000313" key="2">
    <source>
        <dbReference type="Proteomes" id="UP000688137"/>
    </source>
</evidence>